<dbReference type="InterPro" id="IPR006702">
    <property type="entry name" value="CASP_dom"/>
</dbReference>
<reference evidence="11 12" key="1">
    <citation type="journal article" date="2019" name="Sci. Rep.">
        <title>A high-quality genome of Eragrostis curvula grass provides insights into Poaceae evolution and supports new strategies to enhance forage quality.</title>
        <authorList>
            <person name="Carballo J."/>
            <person name="Santos B.A.C.M."/>
            <person name="Zappacosta D."/>
            <person name="Garbus I."/>
            <person name="Selva J.P."/>
            <person name="Gallo C.A."/>
            <person name="Diaz A."/>
            <person name="Albertini E."/>
            <person name="Caccamo M."/>
            <person name="Echenique V."/>
        </authorList>
    </citation>
    <scope>NUCLEOTIDE SEQUENCE [LARGE SCALE GENOMIC DNA]</scope>
    <source>
        <strain evidence="12">cv. Victoria</strain>
        <tissue evidence="11">Leaf</tissue>
    </source>
</reference>
<name>A0A5J9WJ68_9POAL</name>
<feature type="non-terminal residue" evidence="11">
    <location>
        <position position="1"/>
    </location>
</feature>
<comment type="caution">
    <text evidence="11">The sequence shown here is derived from an EMBL/GenBank/DDBJ whole genome shotgun (WGS) entry which is preliminary data.</text>
</comment>
<evidence type="ECO:0000256" key="5">
    <source>
        <dbReference type="ARBA" id="ARBA00022692"/>
    </source>
</evidence>
<feature type="transmembrane region" description="Helical" evidence="8">
    <location>
        <begin position="139"/>
        <end position="172"/>
    </location>
</feature>
<dbReference type="PANTHER" id="PTHR32021">
    <property type="entry name" value="CASP-LIKE PROTEIN 5B3"/>
    <property type="match status" value="1"/>
</dbReference>
<comment type="caution">
    <text evidence="8">Lacks conserved residue(s) required for the propagation of feature annotation.</text>
</comment>
<keyword evidence="7 8" id="KW-0472">Membrane</keyword>
<feature type="compositionally biased region" description="Low complexity" evidence="9">
    <location>
        <begin position="23"/>
        <end position="54"/>
    </location>
</feature>
<dbReference type="OrthoDB" id="828022at2759"/>
<organism evidence="11 12">
    <name type="scientific">Eragrostis curvula</name>
    <name type="common">weeping love grass</name>
    <dbReference type="NCBI Taxonomy" id="38414"/>
    <lineage>
        <taxon>Eukaryota</taxon>
        <taxon>Viridiplantae</taxon>
        <taxon>Streptophyta</taxon>
        <taxon>Embryophyta</taxon>
        <taxon>Tracheophyta</taxon>
        <taxon>Spermatophyta</taxon>
        <taxon>Magnoliopsida</taxon>
        <taxon>Liliopsida</taxon>
        <taxon>Poales</taxon>
        <taxon>Poaceae</taxon>
        <taxon>PACMAD clade</taxon>
        <taxon>Chloridoideae</taxon>
        <taxon>Eragrostideae</taxon>
        <taxon>Eragrostidinae</taxon>
        <taxon>Eragrostis</taxon>
    </lineage>
</organism>
<dbReference type="EMBL" id="RWGY01000004">
    <property type="protein sequence ID" value="TVU48005.1"/>
    <property type="molecule type" value="Genomic_DNA"/>
</dbReference>
<evidence type="ECO:0000256" key="8">
    <source>
        <dbReference type="RuleBase" id="RU361233"/>
    </source>
</evidence>
<accession>A0A5J9WJ68</accession>
<evidence type="ECO:0000256" key="4">
    <source>
        <dbReference type="ARBA" id="ARBA00022475"/>
    </source>
</evidence>
<dbReference type="Proteomes" id="UP000324897">
    <property type="component" value="Chromosome 5"/>
</dbReference>
<feature type="transmembrane region" description="Helical" evidence="8">
    <location>
        <begin position="232"/>
        <end position="252"/>
    </location>
</feature>
<evidence type="ECO:0000256" key="1">
    <source>
        <dbReference type="ARBA" id="ARBA00004651"/>
    </source>
</evidence>
<evidence type="ECO:0000259" key="10">
    <source>
        <dbReference type="Pfam" id="PF04535"/>
    </source>
</evidence>
<keyword evidence="4 8" id="KW-1003">Cell membrane</keyword>
<keyword evidence="6 8" id="KW-1133">Transmembrane helix</keyword>
<dbReference type="AlphaFoldDB" id="A0A5J9WJ68"/>
<proteinExistence type="inferred from homology"/>
<protein>
    <recommendedName>
        <fullName evidence="8">CASP-like protein</fullName>
    </recommendedName>
</protein>
<evidence type="ECO:0000313" key="11">
    <source>
        <dbReference type="EMBL" id="TVU48005.1"/>
    </source>
</evidence>
<dbReference type="InterPro" id="IPR045009">
    <property type="entry name" value="CASPL-5"/>
</dbReference>
<dbReference type="Pfam" id="PF04535">
    <property type="entry name" value="CASP_dom"/>
    <property type="match status" value="1"/>
</dbReference>
<comment type="similarity">
    <text evidence="2 8">Belongs to the Casparian strip membrane proteins (CASP) family.</text>
</comment>
<gene>
    <name evidence="11" type="ORF">EJB05_07624</name>
</gene>
<dbReference type="GO" id="GO:0005886">
    <property type="term" value="C:plasma membrane"/>
    <property type="evidence" value="ECO:0007669"/>
    <property type="project" value="UniProtKB-SubCell"/>
</dbReference>
<comment type="subcellular location">
    <subcellularLocation>
        <location evidence="1 8">Cell membrane</location>
        <topology evidence="1 8">Multi-pass membrane protein</topology>
    </subcellularLocation>
</comment>
<comment type="subunit">
    <text evidence="3 8">Homodimer and heterodimers.</text>
</comment>
<feature type="transmembrane region" description="Helical" evidence="8">
    <location>
        <begin position="184"/>
        <end position="212"/>
    </location>
</feature>
<evidence type="ECO:0000256" key="3">
    <source>
        <dbReference type="ARBA" id="ARBA00011489"/>
    </source>
</evidence>
<keyword evidence="12" id="KW-1185">Reference proteome</keyword>
<dbReference type="PANTHER" id="PTHR32021:SF1">
    <property type="entry name" value="CASP-LIKE PROTEIN 5A1"/>
    <property type="match status" value="1"/>
</dbReference>
<keyword evidence="5 8" id="KW-0812">Transmembrane</keyword>
<feature type="domain" description="Casparian strip membrane protein" evidence="10">
    <location>
        <begin position="148"/>
        <end position="241"/>
    </location>
</feature>
<evidence type="ECO:0000313" key="12">
    <source>
        <dbReference type="Proteomes" id="UP000324897"/>
    </source>
</evidence>
<evidence type="ECO:0000256" key="7">
    <source>
        <dbReference type="ARBA" id="ARBA00023136"/>
    </source>
</evidence>
<evidence type="ECO:0000256" key="9">
    <source>
        <dbReference type="SAM" id="MobiDB-lite"/>
    </source>
</evidence>
<evidence type="ECO:0000256" key="6">
    <source>
        <dbReference type="ARBA" id="ARBA00022989"/>
    </source>
</evidence>
<evidence type="ECO:0000256" key="2">
    <source>
        <dbReference type="ARBA" id="ARBA00007651"/>
    </source>
</evidence>
<sequence length="258" mass="27289">MFASRPMVHPLEVVAAPPPADPPAAAGQQQQQPQAQQPVPQQPQPAGEQQQEVQAAEDLPQGVLNPQGVLMKDLPGMPGTPGALGLRIAQLIFAGIALAVMTSTDDFPTVTSFWYAPPPRLASPPPASLPPSLSSPAAALAWLGFGNTLCFLVSAVILQGLYSVMLAIVDIYALMVKRCLRNRWAVRVFAVGDVITGGITLSAACAAAAITVLIDNDLDICDENHCAAFQSAVAMTFMCWFSMVPTSLLNLFSMARLR</sequence>
<feature type="region of interest" description="Disordered" evidence="9">
    <location>
        <begin position="1"/>
        <end position="54"/>
    </location>
</feature>
<dbReference type="Gramene" id="TVU48005">
    <property type="protein sequence ID" value="TVU48005"/>
    <property type="gene ID" value="EJB05_07624"/>
</dbReference>